<sequence length="374" mass="42874">MRTIYTPLQTLVPPPPHFLRRPRSIIHRRRRTCFRTWKNFFVSSKRTVKPNKTRKQKKKLEEVSEKKQEYKDEDAIDLNLLARVGDGAYATELERLTKGMNREELVGFMDSLDGDWCRRSDRRKVVDAAVIVKVLPVNWKIEIAIRRRAGLSFLYCRSYVSPSGMQFKSCKDVAVYLRDQSSIDVAAPSIEGEMRQISDGSHMFLKSINNVTSSPTLREANNNLLSGINDLHDVKVASHIDCFPCKLTFDDMDGLKKHLAIFHKRTTRKFELPKKRHTSDEEQTDPGHHAVVNHEPRLGEASSRSQTIAEAEEPVAIANDNGRFRTKCTWCNKEFLCGPVDAETMADAVGFMCPECKEQLCGVLERSLIRCYQR</sequence>
<name>A0AAD8LJJ0_TARER</name>
<evidence type="ECO:0000256" key="6">
    <source>
        <dbReference type="SAM" id="MobiDB-lite"/>
    </source>
</evidence>
<evidence type="ECO:0000256" key="3">
    <source>
        <dbReference type="ARBA" id="ARBA00023125"/>
    </source>
</evidence>
<keyword evidence="2" id="KW-0805">Transcription regulation</keyword>
<feature type="compositionally biased region" description="Basic and acidic residues" evidence="6">
    <location>
        <begin position="285"/>
        <end position="298"/>
    </location>
</feature>
<proteinExistence type="predicted"/>
<evidence type="ECO:0000256" key="4">
    <source>
        <dbReference type="ARBA" id="ARBA00023163"/>
    </source>
</evidence>
<keyword evidence="9" id="KW-1185">Reference proteome</keyword>
<dbReference type="PANTHER" id="PTHR37701">
    <property type="entry name" value="METHYL-CPG-BINDING DOMAIN-CONTAINING PROTEIN 8"/>
    <property type="match status" value="1"/>
</dbReference>
<dbReference type="AlphaFoldDB" id="A0AAD8LJJ0"/>
<evidence type="ECO:0000256" key="5">
    <source>
        <dbReference type="ARBA" id="ARBA00023242"/>
    </source>
</evidence>
<evidence type="ECO:0000256" key="2">
    <source>
        <dbReference type="ARBA" id="ARBA00023015"/>
    </source>
</evidence>
<dbReference type="PROSITE" id="PS00028">
    <property type="entry name" value="ZINC_FINGER_C2H2_1"/>
    <property type="match status" value="1"/>
</dbReference>
<organism evidence="8 9">
    <name type="scientific">Tagetes erecta</name>
    <name type="common">African marigold</name>
    <dbReference type="NCBI Taxonomy" id="13708"/>
    <lineage>
        <taxon>Eukaryota</taxon>
        <taxon>Viridiplantae</taxon>
        <taxon>Streptophyta</taxon>
        <taxon>Embryophyta</taxon>
        <taxon>Tracheophyta</taxon>
        <taxon>Spermatophyta</taxon>
        <taxon>Magnoliopsida</taxon>
        <taxon>eudicotyledons</taxon>
        <taxon>Gunneridae</taxon>
        <taxon>Pentapetalae</taxon>
        <taxon>asterids</taxon>
        <taxon>campanulids</taxon>
        <taxon>Asterales</taxon>
        <taxon>Asteraceae</taxon>
        <taxon>Asteroideae</taxon>
        <taxon>Heliantheae alliance</taxon>
        <taxon>Tageteae</taxon>
        <taxon>Tagetes</taxon>
    </lineage>
</organism>
<keyword evidence="4" id="KW-0804">Transcription</keyword>
<dbReference type="InterPro" id="IPR001739">
    <property type="entry name" value="Methyl_CpG_DNA-bd"/>
</dbReference>
<evidence type="ECO:0000313" key="9">
    <source>
        <dbReference type="Proteomes" id="UP001229421"/>
    </source>
</evidence>
<feature type="domain" description="MBD" evidence="7">
    <location>
        <begin position="125"/>
        <end position="197"/>
    </location>
</feature>
<comment type="caution">
    <text evidence="8">The sequence shown here is derived from an EMBL/GenBank/DDBJ whole genome shotgun (WGS) entry which is preliminary data.</text>
</comment>
<gene>
    <name evidence="8" type="ORF">QVD17_06111</name>
</gene>
<dbReference type="InterPro" id="IPR037472">
    <property type="entry name" value="MBD8"/>
</dbReference>
<reference evidence="8" key="1">
    <citation type="journal article" date="2023" name="bioRxiv">
        <title>Improved chromosome-level genome assembly for marigold (Tagetes erecta).</title>
        <authorList>
            <person name="Jiang F."/>
            <person name="Yuan L."/>
            <person name="Wang S."/>
            <person name="Wang H."/>
            <person name="Xu D."/>
            <person name="Wang A."/>
            <person name="Fan W."/>
        </authorList>
    </citation>
    <scope>NUCLEOTIDE SEQUENCE</scope>
    <source>
        <strain evidence="8">WSJ</strain>
        <tissue evidence="8">Leaf</tissue>
    </source>
</reference>
<dbReference type="InterPro" id="IPR013087">
    <property type="entry name" value="Znf_C2H2_type"/>
</dbReference>
<evidence type="ECO:0000313" key="8">
    <source>
        <dbReference type="EMBL" id="KAK1440286.1"/>
    </source>
</evidence>
<evidence type="ECO:0000259" key="7">
    <source>
        <dbReference type="PROSITE" id="PS50982"/>
    </source>
</evidence>
<dbReference type="PROSITE" id="PS50982">
    <property type="entry name" value="MBD"/>
    <property type="match status" value="1"/>
</dbReference>
<protein>
    <recommendedName>
        <fullName evidence="7">MBD domain-containing protein</fullName>
    </recommendedName>
</protein>
<dbReference type="GO" id="GO:0003677">
    <property type="term" value="F:DNA binding"/>
    <property type="evidence" value="ECO:0007669"/>
    <property type="project" value="UniProtKB-KW"/>
</dbReference>
<keyword evidence="5" id="KW-0539">Nucleus</keyword>
<dbReference type="Pfam" id="PF01429">
    <property type="entry name" value="MBD"/>
    <property type="match status" value="1"/>
</dbReference>
<keyword evidence="3" id="KW-0238">DNA-binding</keyword>
<dbReference type="SUPFAM" id="SSF54171">
    <property type="entry name" value="DNA-binding domain"/>
    <property type="match status" value="1"/>
</dbReference>
<dbReference type="Proteomes" id="UP001229421">
    <property type="component" value="Unassembled WGS sequence"/>
</dbReference>
<dbReference type="PANTHER" id="PTHR37701:SF17">
    <property type="entry name" value="METHYL BINDING DOMAIN117"/>
    <property type="match status" value="1"/>
</dbReference>
<accession>A0AAD8LJJ0</accession>
<evidence type="ECO:0000256" key="1">
    <source>
        <dbReference type="ARBA" id="ARBA00004123"/>
    </source>
</evidence>
<dbReference type="Gene3D" id="3.30.890.10">
    <property type="entry name" value="Methyl-cpg-binding Protein 2, Chain A"/>
    <property type="match status" value="1"/>
</dbReference>
<feature type="region of interest" description="Disordered" evidence="6">
    <location>
        <begin position="273"/>
        <end position="310"/>
    </location>
</feature>
<dbReference type="EMBL" id="JAUHHV010000001">
    <property type="protein sequence ID" value="KAK1440286.1"/>
    <property type="molecule type" value="Genomic_DNA"/>
</dbReference>
<dbReference type="GO" id="GO:0005634">
    <property type="term" value="C:nucleus"/>
    <property type="evidence" value="ECO:0007669"/>
    <property type="project" value="UniProtKB-SubCell"/>
</dbReference>
<comment type="subcellular location">
    <subcellularLocation>
        <location evidence="1">Nucleus</location>
    </subcellularLocation>
</comment>
<dbReference type="InterPro" id="IPR016177">
    <property type="entry name" value="DNA-bd_dom_sf"/>
</dbReference>